<proteinExistence type="predicted"/>
<sequence>MKLGDWNLMGEEEWEMGPDRETEKIIREFGAYSDWLFELKSVDPHVLKKPLAEGKWSASEIIAHILKWDEHLSDRVIPAVLEGEGMAFPEFGPFNNRAAAYAEKVTPGRLITEAGAARNQLVSRLFELPESVLVRPAASNGDSHCPYTGSPYTLIYIIGDFIYHDQHHRQQIDDFLGNAQKHPIR</sequence>
<feature type="domain" description="DinB-like" evidence="1">
    <location>
        <begin position="39"/>
        <end position="172"/>
    </location>
</feature>
<accession>A0A1H7BE68</accession>
<dbReference type="InterPro" id="IPR034660">
    <property type="entry name" value="DinB/YfiT-like"/>
</dbReference>
<dbReference type="EMBL" id="FNZF01000005">
    <property type="protein sequence ID" value="SEJ71725.1"/>
    <property type="molecule type" value="Genomic_DNA"/>
</dbReference>
<evidence type="ECO:0000259" key="1">
    <source>
        <dbReference type="Pfam" id="PF12867"/>
    </source>
</evidence>
<reference evidence="3" key="1">
    <citation type="submission" date="2016-10" db="EMBL/GenBank/DDBJ databases">
        <authorList>
            <person name="Varghese N."/>
            <person name="Submissions S."/>
        </authorList>
    </citation>
    <scope>NUCLEOTIDE SEQUENCE [LARGE SCALE GENOMIC DNA]</scope>
    <source>
        <strain evidence="3">CGMCC 1.6763</strain>
    </source>
</reference>
<dbReference type="OrthoDB" id="2964295at2"/>
<dbReference type="AlphaFoldDB" id="A0A1H7BE68"/>
<dbReference type="SUPFAM" id="SSF109854">
    <property type="entry name" value="DinB/YfiT-like putative metalloenzymes"/>
    <property type="match status" value="1"/>
</dbReference>
<dbReference type="Pfam" id="PF12867">
    <property type="entry name" value="DinB_2"/>
    <property type="match status" value="1"/>
</dbReference>
<protein>
    <submittedName>
        <fullName evidence="2">DinB superfamily protein</fullName>
    </submittedName>
</protein>
<evidence type="ECO:0000313" key="3">
    <source>
        <dbReference type="Proteomes" id="UP000199200"/>
    </source>
</evidence>
<dbReference type="Proteomes" id="UP000199200">
    <property type="component" value="Unassembled WGS sequence"/>
</dbReference>
<organism evidence="2 3">
    <name type="scientific">Bhargavaea ginsengi</name>
    <dbReference type="NCBI Taxonomy" id="426757"/>
    <lineage>
        <taxon>Bacteria</taxon>
        <taxon>Bacillati</taxon>
        <taxon>Bacillota</taxon>
        <taxon>Bacilli</taxon>
        <taxon>Bacillales</taxon>
        <taxon>Caryophanaceae</taxon>
        <taxon>Bhargavaea</taxon>
    </lineage>
</organism>
<evidence type="ECO:0000313" key="2">
    <source>
        <dbReference type="EMBL" id="SEJ71725.1"/>
    </source>
</evidence>
<dbReference type="RefSeq" id="WP_092055066.1">
    <property type="nucleotide sequence ID" value="NZ_FNZF01000005.1"/>
</dbReference>
<dbReference type="Gene3D" id="1.20.120.450">
    <property type="entry name" value="dinb family like domain"/>
    <property type="match status" value="1"/>
</dbReference>
<dbReference type="InterPro" id="IPR024775">
    <property type="entry name" value="DinB-like"/>
</dbReference>
<name>A0A1H7BE68_9BACL</name>
<keyword evidence="3" id="KW-1185">Reference proteome</keyword>
<dbReference type="STRING" id="426757.SAMN04488127_2605"/>
<gene>
    <name evidence="2" type="ORF">SAMN04488127_2605</name>
</gene>